<keyword evidence="1" id="KW-0472">Membrane</keyword>
<feature type="transmembrane region" description="Helical" evidence="1">
    <location>
        <begin position="155"/>
        <end position="172"/>
    </location>
</feature>
<reference evidence="2 3" key="1">
    <citation type="submission" date="2016-03" db="EMBL/GenBank/DDBJ databases">
        <title>Complete genome sequence of Thermococcus celer.</title>
        <authorList>
            <person name="Oger P.M."/>
        </authorList>
    </citation>
    <scope>NUCLEOTIDE SEQUENCE [LARGE SCALE GENOMIC DNA]</scope>
    <source>
        <strain evidence="2 3">Vu 13</strain>
    </source>
</reference>
<evidence type="ECO:0000313" key="2">
    <source>
        <dbReference type="EMBL" id="ASI99346.1"/>
    </source>
</evidence>
<feature type="transmembrane region" description="Helical" evidence="1">
    <location>
        <begin position="97"/>
        <end position="115"/>
    </location>
</feature>
<keyword evidence="1" id="KW-0812">Transmembrane</keyword>
<keyword evidence="3" id="KW-1185">Reference proteome</keyword>
<proteinExistence type="predicted"/>
<accession>A0A218P353</accession>
<protein>
    <submittedName>
        <fullName evidence="2">Uncharacterized protein</fullName>
    </submittedName>
</protein>
<dbReference type="GeneID" id="33324524"/>
<name>A0A218P353_THECE</name>
<keyword evidence="1" id="KW-1133">Transmembrane helix</keyword>
<organism evidence="2 3">
    <name type="scientific">Thermococcus celer Vu 13 = JCM 8558</name>
    <dbReference type="NCBI Taxonomy" id="1293037"/>
    <lineage>
        <taxon>Archaea</taxon>
        <taxon>Methanobacteriati</taxon>
        <taxon>Methanobacteriota</taxon>
        <taxon>Thermococci</taxon>
        <taxon>Thermococcales</taxon>
        <taxon>Thermococcaceae</taxon>
        <taxon>Thermococcus</taxon>
    </lineage>
</organism>
<feature type="transmembrane region" description="Helical" evidence="1">
    <location>
        <begin position="58"/>
        <end position="76"/>
    </location>
</feature>
<dbReference type="RefSeq" id="WP_088863280.1">
    <property type="nucleotide sequence ID" value="NZ_CP014854.1"/>
</dbReference>
<dbReference type="AlphaFoldDB" id="A0A218P353"/>
<dbReference type="KEGG" id="tce:A3L02_07145"/>
<sequence>MGEVKEVEELREVLERVEGKLIAAGKLYGAVNFGIWLSVMMLYYVIIEMADLPRQFNLVYWPVAFMVALWFTERVWRRFQRLGRVAGNKMETSKSGGILIALSWIAGATLGWVVIPEMNLGVNAEASLAVGFLGFISLSVLGMWLVLAKYGGIEYEMIPAFLIPAMGIPLAGSMENGAMAWAGFLVGLAFSLTVLTYIHSAFRAIER</sequence>
<feature type="transmembrane region" description="Helical" evidence="1">
    <location>
        <begin position="178"/>
        <end position="198"/>
    </location>
</feature>
<dbReference type="Proteomes" id="UP000197156">
    <property type="component" value="Chromosome"/>
</dbReference>
<evidence type="ECO:0000313" key="3">
    <source>
        <dbReference type="Proteomes" id="UP000197156"/>
    </source>
</evidence>
<dbReference type="OrthoDB" id="86220at2157"/>
<evidence type="ECO:0000256" key="1">
    <source>
        <dbReference type="SAM" id="Phobius"/>
    </source>
</evidence>
<dbReference type="EMBL" id="CP014854">
    <property type="protein sequence ID" value="ASI99346.1"/>
    <property type="molecule type" value="Genomic_DNA"/>
</dbReference>
<gene>
    <name evidence="2" type="ORF">A3L02_07145</name>
</gene>
<feature type="transmembrane region" description="Helical" evidence="1">
    <location>
        <begin position="127"/>
        <end position="148"/>
    </location>
</feature>
<feature type="transmembrane region" description="Helical" evidence="1">
    <location>
        <begin position="21"/>
        <end position="46"/>
    </location>
</feature>